<keyword evidence="2" id="KW-0472">Membrane</keyword>
<evidence type="ECO:0000313" key="4">
    <source>
        <dbReference type="Proteomes" id="UP000095751"/>
    </source>
</evidence>
<keyword evidence="2" id="KW-0812">Transmembrane</keyword>
<evidence type="ECO:0000313" key="3">
    <source>
        <dbReference type="EMBL" id="OEU10526.1"/>
    </source>
</evidence>
<gene>
    <name evidence="3" type="ORF">FRACYDRAFT_247067</name>
</gene>
<dbReference type="KEGG" id="fcy:FRACYDRAFT_247067"/>
<feature type="transmembrane region" description="Helical" evidence="2">
    <location>
        <begin position="139"/>
        <end position="157"/>
    </location>
</feature>
<feature type="transmembrane region" description="Helical" evidence="2">
    <location>
        <begin position="187"/>
        <end position="206"/>
    </location>
</feature>
<proteinExistence type="predicted"/>
<dbReference type="AlphaFoldDB" id="A0A1E7EXF2"/>
<feature type="transmembrane region" description="Helical" evidence="2">
    <location>
        <begin position="272"/>
        <end position="292"/>
    </location>
</feature>
<keyword evidence="2" id="KW-1133">Transmembrane helix</keyword>
<dbReference type="InParanoid" id="A0A1E7EXF2"/>
<keyword evidence="4" id="KW-1185">Reference proteome</keyword>
<protein>
    <submittedName>
        <fullName evidence="3">Uncharacterized protein</fullName>
    </submittedName>
</protein>
<sequence length="298" mass="34252">MSRRRRTTEEEEDNISSNNPHPLRQQQQQQQPIILPYSALQRWRKHILFVGLFEDTSRVVQEGRNAITPALLSTWCVVLFGILLGGNGINFVYYVTQNLLDFAPMWLDAILLMIIFIAGPDFLPPLTPMNGCENIRNRILWSFLYFGHYWLMNVYHYDVPNNELDVDEEKLVGGGGGVGTSRITQTVAYILALSSFQILSIISGIWHMDQGDYFYRQTQHNFQNVFRSRGRGGTPPNEDELINISRCLMMYQFEAACGIGIFWATFEVYSTTVFLYVFIGFFVLNICISVYGRIQGIV</sequence>
<evidence type="ECO:0000256" key="2">
    <source>
        <dbReference type="SAM" id="Phobius"/>
    </source>
</evidence>
<organism evidence="3 4">
    <name type="scientific">Fragilariopsis cylindrus CCMP1102</name>
    <dbReference type="NCBI Taxonomy" id="635003"/>
    <lineage>
        <taxon>Eukaryota</taxon>
        <taxon>Sar</taxon>
        <taxon>Stramenopiles</taxon>
        <taxon>Ochrophyta</taxon>
        <taxon>Bacillariophyta</taxon>
        <taxon>Bacillariophyceae</taxon>
        <taxon>Bacillariophycidae</taxon>
        <taxon>Bacillariales</taxon>
        <taxon>Bacillariaceae</taxon>
        <taxon>Fragilariopsis</taxon>
    </lineage>
</organism>
<dbReference type="Proteomes" id="UP000095751">
    <property type="component" value="Unassembled WGS sequence"/>
</dbReference>
<evidence type="ECO:0000256" key="1">
    <source>
        <dbReference type="SAM" id="MobiDB-lite"/>
    </source>
</evidence>
<name>A0A1E7EXF2_9STRA</name>
<accession>A0A1E7EXF2</accession>
<feature type="transmembrane region" description="Helical" evidence="2">
    <location>
        <begin position="105"/>
        <end position="127"/>
    </location>
</feature>
<feature type="region of interest" description="Disordered" evidence="1">
    <location>
        <begin position="1"/>
        <end position="26"/>
    </location>
</feature>
<feature type="transmembrane region" description="Helical" evidence="2">
    <location>
        <begin position="70"/>
        <end position="93"/>
    </location>
</feature>
<dbReference type="EMBL" id="KV784371">
    <property type="protein sequence ID" value="OEU10526.1"/>
    <property type="molecule type" value="Genomic_DNA"/>
</dbReference>
<reference evidence="3 4" key="1">
    <citation type="submission" date="2016-09" db="EMBL/GenBank/DDBJ databases">
        <title>Extensive genetic diversity and differential bi-allelic expression allows diatom success in the polar Southern Ocean.</title>
        <authorList>
            <consortium name="DOE Joint Genome Institute"/>
            <person name="Mock T."/>
            <person name="Otillar R.P."/>
            <person name="Strauss J."/>
            <person name="Dupont C."/>
            <person name="Frickenhaus S."/>
            <person name="Maumus F."/>
            <person name="Mcmullan M."/>
            <person name="Sanges R."/>
            <person name="Schmutz J."/>
            <person name="Toseland A."/>
            <person name="Valas R."/>
            <person name="Veluchamy A."/>
            <person name="Ward B.J."/>
            <person name="Allen A."/>
            <person name="Barry K."/>
            <person name="Falciatore A."/>
            <person name="Ferrante M."/>
            <person name="Fortunato A.E."/>
            <person name="Gloeckner G."/>
            <person name="Gruber A."/>
            <person name="Hipkin R."/>
            <person name="Janech M."/>
            <person name="Kroth P."/>
            <person name="Leese F."/>
            <person name="Lindquist E."/>
            <person name="Lyon B.R."/>
            <person name="Martin J."/>
            <person name="Mayer C."/>
            <person name="Parker M."/>
            <person name="Quesneville H."/>
            <person name="Raymond J."/>
            <person name="Uhlig C."/>
            <person name="Valentin K.U."/>
            <person name="Worden A.Z."/>
            <person name="Armbrust E.V."/>
            <person name="Bowler C."/>
            <person name="Green B."/>
            <person name="Moulton V."/>
            <person name="Van Oosterhout C."/>
            <person name="Grigoriev I."/>
        </authorList>
    </citation>
    <scope>NUCLEOTIDE SEQUENCE [LARGE SCALE GENOMIC DNA]</scope>
    <source>
        <strain evidence="3 4">CCMP1102</strain>
    </source>
</reference>